<reference evidence="1 2" key="1">
    <citation type="journal article" date="2021" name="Elife">
        <title>Chloroplast acquisition without the gene transfer in kleptoplastic sea slugs, Plakobranchus ocellatus.</title>
        <authorList>
            <person name="Maeda T."/>
            <person name="Takahashi S."/>
            <person name="Yoshida T."/>
            <person name="Shimamura S."/>
            <person name="Takaki Y."/>
            <person name="Nagai Y."/>
            <person name="Toyoda A."/>
            <person name="Suzuki Y."/>
            <person name="Arimoto A."/>
            <person name="Ishii H."/>
            <person name="Satoh N."/>
            <person name="Nishiyama T."/>
            <person name="Hasebe M."/>
            <person name="Maruyama T."/>
            <person name="Minagawa J."/>
            <person name="Obokata J."/>
            <person name="Shigenobu S."/>
        </authorList>
    </citation>
    <scope>NUCLEOTIDE SEQUENCE [LARGE SCALE GENOMIC DNA]</scope>
</reference>
<evidence type="ECO:0000313" key="1">
    <source>
        <dbReference type="EMBL" id="GFR98081.1"/>
    </source>
</evidence>
<accession>A0AAV4HJM2</accession>
<dbReference type="AlphaFoldDB" id="A0AAV4HJM2"/>
<dbReference type="Proteomes" id="UP000762676">
    <property type="component" value="Unassembled WGS sequence"/>
</dbReference>
<dbReference type="EMBL" id="BMAT01005665">
    <property type="protein sequence ID" value="GFR98081.1"/>
    <property type="molecule type" value="Genomic_DNA"/>
</dbReference>
<comment type="caution">
    <text evidence="1">The sequence shown here is derived from an EMBL/GenBank/DDBJ whole genome shotgun (WGS) entry which is preliminary data.</text>
</comment>
<proteinExistence type="predicted"/>
<sequence length="117" mass="13018">MVIHEHPGVQVHNDFNDLYPTVITIWKILALYEKILIVPQISLACCVIDGQLNAVGLARCLDSVVLQQRTEGPFQLQHIGIVVPATSSSQTAEKQLQMILRCLESRDILEGLLCARD</sequence>
<organism evidence="1 2">
    <name type="scientific">Elysia marginata</name>
    <dbReference type="NCBI Taxonomy" id="1093978"/>
    <lineage>
        <taxon>Eukaryota</taxon>
        <taxon>Metazoa</taxon>
        <taxon>Spiralia</taxon>
        <taxon>Lophotrochozoa</taxon>
        <taxon>Mollusca</taxon>
        <taxon>Gastropoda</taxon>
        <taxon>Heterobranchia</taxon>
        <taxon>Euthyneura</taxon>
        <taxon>Panpulmonata</taxon>
        <taxon>Sacoglossa</taxon>
        <taxon>Placobranchoidea</taxon>
        <taxon>Plakobranchidae</taxon>
        <taxon>Elysia</taxon>
    </lineage>
</organism>
<name>A0AAV4HJM2_9GAST</name>
<protein>
    <submittedName>
        <fullName evidence="1">Uncharacterized protein</fullName>
    </submittedName>
</protein>
<evidence type="ECO:0000313" key="2">
    <source>
        <dbReference type="Proteomes" id="UP000762676"/>
    </source>
</evidence>
<keyword evidence="2" id="KW-1185">Reference proteome</keyword>
<gene>
    <name evidence="1" type="ORF">ElyMa_002761500</name>
</gene>